<organism evidence="10 11">
    <name type="scientific">Nocardiopsis alborubida</name>
    <dbReference type="NCBI Taxonomy" id="146802"/>
    <lineage>
        <taxon>Bacteria</taxon>
        <taxon>Bacillati</taxon>
        <taxon>Actinomycetota</taxon>
        <taxon>Actinomycetes</taxon>
        <taxon>Streptosporangiales</taxon>
        <taxon>Nocardiopsidaceae</taxon>
        <taxon>Nocardiopsis</taxon>
    </lineage>
</organism>
<comment type="caution">
    <text evidence="10">The sequence shown here is derived from an EMBL/GenBank/DDBJ whole genome shotgun (WGS) entry which is preliminary data.</text>
</comment>
<dbReference type="Proteomes" id="UP000553209">
    <property type="component" value="Unassembled WGS sequence"/>
</dbReference>
<dbReference type="GO" id="GO:0005829">
    <property type="term" value="C:cytosol"/>
    <property type="evidence" value="ECO:0007669"/>
    <property type="project" value="TreeGrafter"/>
</dbReference>
<dbReference type="Pfam" id="PF00072">
    <property type="entry name" value="Response_reg"/>
    <property type="match status" value="1"/>
</dbReference>
<evidence type="ECO:0000259" key="9">
    <source>
        <dbReference type="PROSITE" id="PS51755"/>
    </source>
</evidence>
<feature type="modified residue" description="4-aspartylphosphate" evidence="6">
    <location>
        <position position="60"/>
    </location>
</feature>
<keyword evidence="4 7" id="KW-0238">DNA-binding</keyword>
<keyword evidence="1 6" id="KW-0597">Phosphoprotein</keyword>
<keyword evidence="3" id="KW-0805">Transcription regulation</keyword>
<dbReference type="SMART" id="SM00448">
    <property type="entry name" value="REC"/>
    <property type="match status" value="1"/>
</dbReference>
<dbReference type="GO" id="GO:0000976">
    <property type="term" value="F:transcription cis-regulatory region binding"/>
    <property type="evidence" value="ECO:0007669"/>
    <property type="project" value="TreeGrafter"/>
</dbReference>
<dbReference type="Pfam" id="PF00486">
    <property type="entry name" value="Trans_reg_C"/>
    <property type="match status" value="1"/>
</dbReference>
<dbReference type="PROSITE" id="PS51755">
    <property type="entry name" value="OMPR_PHOB"/>
    <property type="match status" value="1"/>
</dbReference>
<dbReference type="GO" id="GO:0006355">
    <property type="term" value="P:regulation of DNA-templated transcription"/>
    <property type="evidence" value="ECO:0007669"/>
    <property type="project" value="InterPro"/>
</dbReference>
<dbReference type="Gene3D" id="3.40.50.2300">
    <property type="match status" value="1"/>
</dbReference>
<dbReference type="EMBL" id="JAAXPG010000012">
    <property type="protein sequence ID" value="NKY98906.1"/>
    <property type="molecule type" value="Genomic_DNA"/>
</dbReference>
<feature type="domain" description="OmpR/PhoB-type" evidence="9">
    <location>
        <begin position="131"/>
        <end position="226"/>
    </location>
</feature>
<dbReference type="SUPFAM" id="SSF46894">
    <property type="entry name" value="C-terminal effector domain of the bipartite response regulators"/>
    <property type="match status" value="1"/>
</dbReference>
<feature type="domain" description="Response regulatory" evidence="8">
    <location>
        <begin position="11"/>
        <end position="122"/>
    </location>
</feature>
<keyword evidence="11" id="KW-1185">Reference proteome</keyword>
<dbReference type="SMART" id="SM00862">
    <property type="entry name" value="Trans_reg_C"/>
    <property type="match status" value="1"/>
</dbReference>
<dbReference type="InterPro" id="IPR011006">
    <property type="entry name" value="CheY-like_superfamily"/>
</dbReference>
<dbReference type="CDD" id="cd00383">
    <property type="entry name" value="trans_reg_C"/>
    <property type="match status" value="1"/>
</dbReference>
<proteinExistence type="predicted"/>
<name>A0A7X6RR64_9ACTN</name>
<evidence type="ECO:0000256" key="7">
    <source>
        <dbReference type="PROSITE-ProRule" id="PRU01091"/>
    </source>
</evidence>
<evidence type="ECO:0000256" key="1">
    <source>
        <dbReference type="ARBA" id="ARBA00022553"/>
    </source>
</evidence>
<dbReference type="InterPro" id="IPR001789">
    <property type="entry name" value="Sig_transdc_resp-reg_receiver"/>
</dbReference>
<accession>A0A7X6RR64</accession>
<dbReference type="AlphaFoldDB" id="A0A7X6RR64"/>
<dbReference type="InterPro" id="IPR036388">
    <property type="entry name" value="WH-like_DNA-bd_sf"/>
</dbReference>
<dbReference type="InterPro" id="IPR001867">
    <property type="entry name" value="OmpR/PhoB-type_DNA-bd"/>
</dbReference>
<dbReference type="PROSITE" id="PS50110">
    <property type="entry name" value="RESPONSE_REGULATORY"/>
    <property type="match status" value="1"/>
</dbReference>
<evidence type="ECO:0000313" key="11">
    <source>
        <dbReference type="Proteomes" id="UP000553209"/>
    </source>
</evidence>
<dbReference type="PANTHER" id="PTHR48111:SF1">
    <property type="entry name" value="TWO-COMPONENT RESPONSE REGULATOR ORR33"/>
    <property type="match status" value="1"/>
</dbReference>
<evidence type="ECO:0000256" key="3">
    <source>
        <dbReference type="ARBA" id="ARBA00023015"/>
    </source>
</evidence>
<evidence type="ECO:0000256" key="6">
    <source>
        <dbReference type="PROSITE-ProRule" id="PRU00169"/>
    </source>
</evidence>
<dbReference type="InterPro" id="IPR039420">
    <property type="entry name" value="WalR-like"/>
</dbReference>
<evidence type="ECO:0000313" key="10">
    <source>
        <dbReference type="EMBL" id="NKY98906.1"/>
    </source>
</evidence>
<dbReference type="Gene3D" id="1.10.10.10">
    <property type="entry name" value="Winged helix-like DNA-binding domain superfamily/Winged helix DNA-binding domain"/>
    <property type="match status" value="1"/>
</dbReference>
<feature type="DNA-binding region" description="OmpR/PhoB-type" evidence="7">
    <location>
        <begin position="131"/>
        <end position="226"/>
    </location>
</feature>
<dbReference type="GO" id="GO:0000156">
    <property type="term" value="F:phosphorelay response regulator activity"/>
    <property type="evidence" value="ECO:0007669"/>
    <property type="project" value="TreeGrafter"/>
</dbReference>
<gene>
    <name evidence="10" type="ORF">HGB44_14730</name>
</gene>
<dbReference type="SUPFAM" id="SSF52172">
    <property type="entry name" value="CheY-like"/>
    <property type="match status" value="1"/>
</dbReference>
<reference evidence="10 11" key="1">
    <citation type="submission" date="2020-04" db="EMBL/GenBank/DDBJ databases">
        <title>MicrobeNet Type strains.</title>
        <authorList>
            <person name="Nicholson A.C."/>
        </authorList>
    </citation>
    <scope>NUCLEOTIDE SEQUENCE [LARGE SCALE GENOMIC DNA]</scope>
    <source>
        <strain evidence="10 11">ATCC 23612</strain>
    </source>
</reference>
<dbReference type="InterPro" id="IPR016032">
    <property type="entry name" value="Sig_transdc_resp-reg_C-effctor"/>
</dbReference>
<sequence>MSAGLPKGEGRVLVVAADDELQSLLCATLTLAGYDVGHESTGPAAVARMRREPIDALVVDTSTPGLVHIPRMKASERQAAILFLVQEERFADVFEEVGFSAEDYLIRPFRATDLLARVHLLVRDGVTTSRRAVIERGDLRLDDASYRAWRGERQLRLSPAEYRLLREFARNAGAVLSKEQIAMRIWGGLRDDNTIERLISRLRSKVDTEPPALIRTQRGFGYSLVTE</sequence>
<dbReference type="RefSeq" id="WP_061078826.1">
    <property type="nucleotide sequence ID" value="NZ_JAAXPG010000012.1"/>
</dbReference>
<evidence type="ECO:0000259" key="8">
    <source>
        <dbReference type="PROSITE" id="PS50110"/>
    </source>
</evidence>
<evidence type="ECO:0000256" key="5">
    <source>
        <dbReference type="ARBA" id="ARBA00023163"/>
    </source>
</evidence>
<evidence type="ECO:0000256" key="2">
    <source>
        <dbReference type="ARBA" id="ARBA00023012"/>
    </source>
</evidence>
<dbReference type="GO" id="GO:0032993">
    <property type="term" value="C:protein-DNA complex"/>
    <property type="evidence" value="ECO:0007669"/>
    <property type="project" value="TreeGrafter"/>
</dbReference>
<evidence type="ECO:0000256" key="4">
    <source>
        <dbReference type="ARBA" id="ARBA00023125"/>
    </source>
</evidence>
<dbReference type="PANTHER" id="PTHR48111">
    <property type="entry name" value="REGULATOR OF RPOS"/>
    <property type="match status" value="1"/>
</dbReference>
<keyword evidence="2" id="KW-0902">Two-component regulatory system</keyword>
<protein>
    <submittedName>
        <fullName evidence="10">Response regulator transcription factor</fullName>
    </submittedName>
</protein>
<keyword evidence="5" id="KW-0804">Transcription</keyword>